<gene>
    <name evidence="5" type="ORF">SAMN05660841_01244</name>
</gene>
<dbReference type="InterPro" id="IPR000873">
    <property type="entry name" value="AMP-dep_synth/lig_dom"/>
</dbReference>
<evidence type="ECO:0000259" key="4">
    <source>
        <dbReference type="Pfam" id="PF00501"/>
    </source>
</evidence>
<feature type="coiled-coil region" evidence="3">
    <location>
        <begin position="531"/>
        <end position="558"/>
    </location>
</feature>
<dbReference type="CDD" id="cd05907">
    <property type="entry name" value="VL_LC_FACS_like"/>
    <property type="match status" value="1"/>
</dbReference>
<dbReference type="Pfam" id="PF23562">
    <property type="entry name" value="AMP-binding_C_3"/>
    <property type="match status" value="1"/>
</dbReference>
<sequence>MAHTQFVNFKIKNTMSSATRLFDYLKNNQPTAGRELLLAKRQAKGWKEYNKKEIIDLVDNLSKGILAKGLQKGDRVALMSGNRPEWNLVDFACNQIGIALVPLYPTLSAQDLSYILNDADVKLLFVSNEDLTHKAKNVLQDNQLNIDLYTFEDIDSYKNYNELIEDGKKQTIDLKSYNDAVSTDDLLTLIYTSGTTGKPKGVCLTHKNVISNVEASRHLLTDDINKALSFLPLCHIFERMVVYMYFSKNVHIYYAENLDNIVVDINDVKPEVFTTVPRVLEKVYDKIIEKGKALTGIKKSLFFWAVNLGHQYKEPALNSAFYNFKLGIARKLIFSKWQEALGGKIRFIISGGAALQERLARVFWAAGIKVLEGYGLTETSPVIAVNSWDPKDVKFGSVGRVLKNLDVKIAEDGEILVKGPSISSGYYKNEEATKEAIDAQNYFHTGDIGELTPDGFLRITDRKKEMFKTAGGKYVAPQVLENKLMESTLIAQVMVIGENQRFPSALIVPAFEELEKYCKFKGIPFESREKILEDEQILEKYQQEVNKANANFGHWEQIKKFVLLPKEWTIDNGELTPKLSLKRKVILQKFETTIKGIYAE</sequence>
<dbReference type="InterPro" id="IPR042099">
    <property type="entry name" value="ANL_N_sf"/>
</dbReference>
<reference evidence="6" key="1">
    <citation type="submission" date="2017-02" db="EMBL/GenBank/DDBJ databases">
        <authorList>
            <person name="Varghese N."/>
            <person name="Submissions S."/>
        </authorList>
    </citation>
    <scope>NUCLEOTIDE SEQUENCE [LARGE SCALE GENOMIC DNA]</scope>
    <source>
        <strain evidence="6">DSM 24091</strain>
    </source>
</reference>
<dbReference type="PROSITE" id="PS00455">
    <property type="entry name" value="AMP_BINDING"/>
    <property type="match status" value="1"/>
</dbReference>
<dbReference type="GO" id="GO:0005524">
    <property type="term" value="F:ATP binding"/>
    <property type="evidence" value="ECO:0007669"/>
    <property type="project" value="UniProtKB-KW"/>
</dbReference>
<evidence type="ECO:0000313" key="6">
    <source>
        <dbReference type="Proteomes" id="UP000190150"/>
    </source>
</evidence>
<feature type="domain" description="AMP-dependent synthetase/ligase" evidence="4">
    <location>
        <begin position="45"/>
        <end position="427"/>
    </location>
</feature>
<dbReference type="EMBL" id="FUZF01000003">
    <property type="protein sequence ID" value="SKB56125.1"/>
    <property type="molecule type" value="Genomic_DNA"/>
</dbReference>
<keyword evidence="3" id="KW-0175">Coiled coil</keyword>
<dbReference type="Proteomes" id="UP000190150">
    <property type="component" value="Unassembled WGS sequence"/>
</dbReference>
<dbReference type="Pfam" id="PF00501">
    <property type="entry name" value="AMP-binding"/>
    <property type="match status" value="1"/>
</dbReference>
<dbReference type="GO" id="GO:0016020">
    <property type="term" value="C:membrane"/>
    <property type="evidence" value="ECO:0007669"/>
    <property type="project" value="TreeGrafter"/>
</dbReference>
<evidence type="ECO:0000313" key="5">
    <source>
        <dbReference type="EMBL" id="SKB56125.1"/>
    </source>
</evidence>
<dbReference type="PANTHER" id="PTHR43272:SF33">
    <property type="entry name" value="AMP-BINDING DOMAIN-CONTAINING PROTEIN-RELATED"/>
    <property type="match status" value="1"/>
</dbReference>
<dbReference type="InterPro" id="IPR020845">
    <property type="entry name" value="AMP-binding_CS"/>
</dbReference>
<dbReference type="PANTHER" id="PTHR43272">
    <property type="entry name" value="LONG-CHAIN-FATTY-ACID--COA LIGASE"/>
    <property type="match status" value="1"/>
</dbReference>
<proteinExistence type="predicted"/>
<evidence type="ECO:0000256" key="2">
    <source>
        <dbReference type="ARBA" id="ARBA00022840"/>
    </source>
</evidence>
<keyword evidence="2" id="KW-0067">ATP-binding</keyword>
<name>A0A1T5C9L9_9SPHI</name>
<dbReference type="STRING" id="1513896.SAMN05660841_01244"/>
<dbReference type="GO" id="GO:0004467">
    <property type="term" value="F:long-chain fatty acid-CoA ligase activity"/>
    <property type="evidence" value="ECO:0007669"/>
    <property type="project" value="TreeGrafter"/>
</dbReference>
<dbReference type="Gene3D" id="3.40.50.12780">
    <property type="entry name" value="N-terminal domain of ligase-like"/>
    <property type="match status" value="1"/>
</dbReference>
<keyword evidence="6" id="KW-1185">Reference proteome</keyword>
<accession>A0A1T5C9L9</accession>
<keyword evidence="1" id="KW-0547">Nucleotide-binding</keyword>
<protein>
    <submittedName>
        <fullName evidence="5">Long-chain acyl-CoA synthetase</fullName>
    </submittedName>
</protein>
<evidence type="ECO:0000256" key="1">
    <source>
        <dbReference type="ARBA" id="ARBA00022741"/>
    </source>
</evidence>
<evidence type="ECO:0000256" key="3">
    <source>
        <dbReference type="SAM" id="Coils"/>
    </source>
</evidence>
<dbReference type="SUPFAM" id="SSF56801">
    <property type="entry name" value="Acetyl-CoA synthetase-like"/>
    <property type="match status" value="1"/>
</dbReference>
<dbReference type="AlphaFoldDB" id="A0A1T5C9L9"/>
<dbReference type="RefSeq" id="WP_394333396.1">
    <property type="nucleotide sequence ID" value="NZ_FUZF01000003.1"/>
</dbReference>
<organism evidence="5 6">
    <name type="scientific">Sphingobacterium nematocida</name>
    <dbReference type="NCBI Taxonomy" id="1513896"/>
    <lineage>
        <taxon>Bacteria</taxon>
        <taxon>Pseudomonadati</taxon>
        <taxon>Bacteroidota</taxon>
        <taxon>Sphingobacteriia</taxon>
        <taxon>Sphingobacteriales</taxon>
        <taxon>Sphingobacteriaceae</taxon>
        <taxon>Sphingobacterium</taxon>
    </lineage>
</organism>